<gene>
    <name evidence="2" type="ORF">V5799_005340</name>
</gene>
<protein>
    <submittedName>
        <fullName evidence="2">Uncharacterized protein</fullName>
    </submittedName>
</protein>
<evidence type="ECO:0000256" key="1">
    <source>
        <dbReference type="SAM" id="MobiDB-lite"/>
    </source>
</evidence>
<organism evidence="2 3">
    <name type="scientific">Amblyomma americanum</name>
    <name type="common">Lone star tick</name>
    <dbReference type="NCBI Taxonomy" id="6943"/>
    <lineage>
        <taxon>Eukaryota</taxon>
        <taxon>Metazoa</taxon>
        <taxon>Ecdysozoa</taxon>
        <taxon>Arthropoda</taxon>
        <taxon>Chelicerata</taxon>
        <taxon>Arachnida</taxon>
        <taxon>Acari</taxon>
        <taxon>Parasitiformes</taxon>
        <taxon>Ixodida</taxon>
        <taxon>Ixodoidea</taxon>
        <taxon>Ixodidae</taxon>
        <taxon>Amblyomminae</taxon>
        <taxon>Amblyomma</taxon>
    </lineage>
</organism>
<comment type="caution">
    <text evidence="2">The sequence shown here is derived from an EMBL/GenBank/DDBJ whole genome shotgun (WGS) entry which is preliminary data.</text>
</comment>
<accession>A0AAQ4DZI9</accession>
<sequence length="133" mass="15115">MFLKDQVDIGSTFSNSHQSDEAACVETAETVLNGMFTDCDELTQESCVLGRTESPEPSTSYGCPQTAPATPLQVQRTAKMKRRNDDRARLEDDMERIDQLIKDDRDQTSLYDQIVTHKLPNYPRENTKKRIVS</sequence>
<reference evidence="2 3" key="1">
    <citation type="journal article" date="2023" name="Arcadia Sci">
        <title>De novo assembly of a long-read Amblyomma americanum tick genome.</title>
        <authorList>
            <person name="Chou S."/>
            <person name="Poskanzer K.E."/>
            <person name="Rollins M."/>
            <person name="Thuy-Boun P.S."/>
        </authorList>
    </citation>
    <scope>NUCLEOTIDE SEQUENCE [LARGE SCALE GENOMIC DNA]</scope>
    <source>
        <strain evidence="2">F_SG_1</strain>
        <tissue evidence="2">Salivary glands</tissue>
    </source>
</reference>
<dbReference type="AlphaFoldDB" id="A0AAQ4DZI9"/>
<dbReference type="EMBL" id="JARKHS020024832">
    <property type="protein sequence ID" value="KAK8767879.1"/>
    <property type="molecule type" value="Genomic_DNA"/>
</dbReference>
<keyword evidence="3" id="KW-1185">Reference proteome</keyword>
<dbReference type="Proteomes" id="UP001321473">
    <property type="component" value="Unassembled WGS sequence"/>
</dbReference>
<evidence type="ECO:0000313" key="3">
    <source>
        <dbReference type="Proteomes" id="UP001321473"/>
    </source>
</evidence>
<feature type="region of interest" description="Disordered" evidence="1">
    <location>
        <begin position="50"/>
        <end position="89"/>
    </location>
</feature>
<evidence type="ECO:0000313" key="2">
    <source>
        <dbReference type="EMBL" id="KAK8767879.1"/>
    </source>
</evidence>
<proteinExistence type="predicted"/>
<name>A0AAQ4DZI9_AMBAM</name>